<name>A0A4C1WQF7_EUMVA</name>
<organism evidence="7 8">
    <name type="scientific">Eumeta variegata</name>
    <name type="common">Bagworm moth</name>
    <name type="synonym">Eumeta japonica</name>
    <dbReference type="NCBI Taxonomy" id="151549"/>
    <lineage>
        <taxon>Eukaryota</taxon>
        <taxon>Metazoa</taxon>
        <taxon>Ecdysozoa</taxon>
        <taxon>Arthropoda</taxon>
        <taxon>Hexapoda</taxon>
        <taxon>Insecta</taxon>
        <taxon>Pterygota</taxon>
        <taxon>Neoptera</taxon>
        <taxon>Endopterygota</taxon>
        <taxon>Lepidoptera</taxon>
        <taxon>Glossata</taxon>
        <taxon>Ditrysia</taxon>
        <taxon>Tineoidea</taxon>
        <taxon>Psychidae</taxon>
        <taxon>Oiketicinae</taxon>
        <taxon>Eumeta</taxon>
    </lineage>
</organism>
<dbReference type="PANTHER" id="PTHR10342">
    <property type="entry name" value="ARYLSULFATASE"/>
    <property type="match status" value="1"/>
</dbReference>
<evidence type="ECO:0000256" key="1">
    <source>
        <dbReference type="ARBA" id="ARBA00001913"/>
    </source>
</evidence>
<dbReference type="STRING" id="151549.A0A4C1WQF7"/>
<comment type="similarity">
    <text evidence="2">Belongs to the sulfatase family.</text>
</comment>
<dbReference type="SUPFAM" id="SSF53649">
    <property type="entry name" value="Alkaline phosphatase-like"/>
    <property type="match status" value="1"/>
</dbReference>
<evidence type="ECO:0000256" key="5">
    <source>
        <dbReference type="ARBA" id="ARBA00023180"/>
    </source>
</evidence>
<evidence type="ECO:0000256" key="2">
    <source>
        <dbReference type="ARBA" id="ARBA00008779"/>
    </source>
</evidence>
<dbReference type="GO" id="GO:0046872">
    <property type="term" value="F:metal ion binding"/>
    <property type="evidence" value="ECO:0007669"/>
    <property type="project" value="UniProtKB-KW"/>
</dbReference>
<reference evidence="7 8" key="1">
    <citation type="journal article" date="2019" name="Commun. Biol.">
        <title>The bagworm genome reveals a unique fibroin gene that provides high tensile strength.</title>
        <authorList>
            <person name="Kono N."/>
            <person name="Nakamura H."/>
            <person name="Ohtoshi R."/>
            <person name="Tomita M."/>
            <person name="Numata K."/>
            <person name="Arakawa K."/>
        </authorList>
    </citation>
    <scope>NUCLEOTIDE SEQUENCE [LARGE SCALE GENOMIC DNA]</scope>
</reference>
<feature type="domain" description="Sulfatase N-terminal" evidence="6">
    <location>
        <begin position="4"/>
        <end position="145"/>
    </location>
</feature>
<dbReference type="Gene3D" id="3.30.1120.10">
    <property type="match status" value="1"/>
</dbReference>
<evidence type="ECO:0000256" key="4">
    <source>
        <dbReference type="ARBA" id="ARBA00022837"/>
    </source>
</evidence>
<dbReference type="AlphaFoldDB" id="A0A4C1WQF7"/>
<dbReference type="EMBL" id="BGZK01000632">
    <property type="protein sequence ID" value="GBP53716.1"/>
    <property type="molecule type" value="Genomic_DNA"/>
</dbReference>
<protein>
    <submittedName>
        <fullName evidence="7">Arylsulfatase J</fullName>
    </submittedName>
</protein>
<keyword evidence="4" id="KW-0106">Calcium</keyword>
<dbReference type="InterPro" id="IPR047115">
    <property type="entry name" value="ARSB"/>
</dbReference>
<comment type="caution">
    <text evidence="7">The sequence shown here is derived from an EMBL/GenBank/DDBJ whole genome shotgun (WGS) entry which is preliminary data.</text>
</comment>
<accession>A0A4C1WQF7</accession>
<gene>
    <name evidence="7" type="primary">ARSJ</name>
    <name evidence="7" type="ORF">EVAR_39870_1</name>
</gene>
<keyword evidence="5" id="KW-0325">Glycoprotein</keyword>
<evidence type="ECO:0000256" key="3">
    <source>
        <dbReference type="ARBA" id="ARBA00022723"/>
    </source>
</evidence>
<keyword evidence="3" id="KW-0479">Metal-binding</keyword>
<evidence type="ECO:0000259" key="6">
    <source>
        <dbReference type="Pfam" id="PF00884"/>
    </source>
</evidence>
<dbReference type="PANTHER" id="PTHR10342:SF273">
    <property type="entry name" value="RE14504P"/>
    <property type="match status" value="1"/>
</dbReference>
<comment type="cofactor">
    <cofactor evidence="1">
        <name>Ca(2+)</name>
        <dbReference type="ChEBI" id="CHEBI:29108"/>
    </cofactor>
</comment>
<evidence type="ECO:0000313" key="8">
    <source>
        <dbReference type="Proteomes" id="UP000299102"/>
    </source>
</evidence>
<dbReference type="OrthoDB" id="103349at2759"/>
<proteinExistence type="inferred from homology"/>
<evidence type="ECO:0000313" key="7">
    <source>
        <dbReference type="EMBL" id="GBP53716.1"/>
    </source>
</evidence>
<sequence>MEHNDQKPLFLLFCPTATHAAPGGGLQSPHPDSSFYPSIAHNSRRTYADIMTNLDNSIGQIVSALSESGMLKNTIIIFTSDNGAPTTGSKANYGSNLPFRGIKNTPWEGGVRVPAVVWSLALSSEIWNGLFHVTDWLPTLVSAAGGRVNKTLDGINQWSSITVNTNSRRKEVLITIDDEEGFAAYRRGDYKLVIGNVKNGDYAGTKLMALRKVMPAYKPILLSCETANIFNAYLKISLNITTAMTKRNATIYHNRTDTVNTPLCVPTLEKGCLFDVKRDPLEARDLWNSSPDLVRQLTLRLRAYWSEMIPRPPLKRDNRSDPALNNYIWSPWDSQFEEVQTQPETSPIFPLKITMGELQSLVDVNFHSFSNNLTDYLRTMSDTLFRSVACLFYNSTMCYKSYGNIL</sequence>
<dbReference type="Gene3D" id="3.40.720.10">
    <property type="entry name" value="Alkaline Phosphatase, subunit A"/>
    <property type="match status" value="1"/>
</dbReference>
<dbReference type="InterPro" id="IPR017850">
    <property type="entry name" value="Alkaline_phosphatase_core_sf"/>
</dbReference>
<dbReference type="InterPro" id="IPR000917">
    <property type="entry name" value="Sulfatase_N"/>
</dbReference>
<keyword evidence="8" id="KW-1185">Reference proteome</keyword>
<dbReference type="GO" id="GO:0008484">
    <property type="term" value="F:sulfuric ester hydrolase activity"/>
    <property type="evidence" value="ECO:0007669"/>
    <property type="project" value="InterPro"/>
</dbReference>
<dbReference type="Pfam" id="PF00884">
    <property type="entry name" value="Sulfatase"/>
    <property type="match status" value="1"/>
</dbReference>
<dbReference type="Proteomes" id="UP000299102">
    <property type="component" value="Unassembled WGS sequence"/>
</dbReference>